<keyword evidence="8" id="KW-1185">Reference proteome</keyword>
<organism evidence="7 8">
    <name type="scientific">Streptococcus rupicaprae</name>
    <dbReference type="NCBI Taxonomy" id="759619"/>
    <lineage>
        <taxon>Bacteria</taxon>
        <taxon>Bacillati</taxon>
        <taxon>Bacillota</taxon>
        <taxon>Bacilli</taxon>
        <taxon>Lactobacillales</taxon>
        <taxon>Streptococcaceae</taxon>
        <taxon>Streptococcus</taxon>
    </lineage>
</organism>
<sequence length="496" mass="56368">MNKLRLNGLTSLMFQLITLLSGLIIPRLLLSAYGTQVNGLNYSITQLLSVISYFDFGVAAVAQAALYKPLYQKDYYQVSAIFNAVKRYFSRLTIGLLFYILMLCLYYGLTKADQFSWLYTTSLVLATSISLIGQYVLGISNQVILAADQKLYIYTAMNILTVLINILVTYILVKLGHSIQMVKLVSSIIFLLRPISLQLYVKKHYPLLPLSEVGHKPIPNQWSGLIQHVAITLTSSLDTIILTLMSTLGNVSIYNIYTFPLNGIRLLIESLCMGYRSHFGHLLAKGREGDKTLQEDFSRFEWLVNFLSVVISCVMLTVLVPFVLVYTRGIEDENYKHQFFALLMISAYFLMSIKIPYTTVINSAGHFRETQSHSLIEIMINMLVSFILVSQYGLTGVAIGTTLSMLYRIAASLYYIRQNILKRAIRESFKVFLVDLSTLLLYLWLIPFLKLSPNSYWTLITSSLISGLVSVLLFFLMSGLFYRQSFLAMLPNFRKK</sequence>
<dbReference type="PANTHER" id="PTHR30250:SF26">
    <property type="entry name" value="PSMA PROTEIN"/>
    <property type="match status" value="1"/>
</dbReference>
<feature type="transmembrane region" description="Helical" evidence="6">
    <location>
        <begin position="12"/>
        <end position="30"/>
    </location>
</feature>
<evidence type="ECO:0000256" key="2">
    <source>
        <dbReference type="ARBA" id="ARBA00022475"/>
    </source>
</evidence>
<comment type="subcellular location">
    <subcellularLocation>
        <location evidence="1">Cell membrane</location>
        <topology evidence="1">Multi-pass membrane protein</topology>
    </subcellularLocation>
</comment>
<evidence type="ECO:0000256" key="4">
    <source>
        <dbReference type="ARBA" id="ARBA00022989"/>
    </source>
</evidence>
<feature type="transmembrane region" description="Helical" evidence="6">
    <location>
        <begin position="115"/>
        <end position="139"/>
    </location>
</feature>
<keyword evidence="2" id="KW-1003">Cell membrane</keyword>
<keyword evidence="3 6" id="KW-0812">Transmembrane</keyword>
<feature type="transmembrane region" description="Helical" evidence="6">
    <location>
        <begin position="302"/>
        <end position="327"/>
    </location>
</feature>
<dbReference type="RefSeq" id="WP_354364356.1">
    <property type="nucleotide sequence ID" value="NZ_JBEPLO010000005.1"/>
</dbReference>
<keyword evidence="4 6" id="KW-1133">Transmembrane helix</keyword>
<protein>
    <submittedName>
        <fullName evidence="7">O-antigen/teichoic acid export membrane protein</fullName>
    </submittedName>
</protein>
<evidence type="ECO:0000256" key="6">
    <source>
        <dbReference type="SAM" id="Phobius"/>
    </source>
</evidence>
<reference evidence="7 8" key="1">
    <citation type="submission" date="2024-06" db="EMBL/GenBank/DDBJ databases">
        <title>Genomic Encyclopedia of Type Strains, Phase IV (KMG-IV): sequencing the most valuable type-strain genomes for metagenomic binning, comparative biology and taxonomic classification.</title>
        <authorList>
            <person name="Goeker M."/>
        </authorList>
    </citation>
    <scope>NUCLEOTIDE SEQUENCE [LARGE SCALE GENOMIC DNA]</scope>
    <source>
        <strain evidence="7 8">DSM 28303</strain>
    </source>
</reference>
<evidence type="ECO:0000256" key="3">
    <source>
        <dbReference type="ARBA" id="ARBA00022692"/>
    </source>
</evidence>
<feature type="transmembrane region" description="Helical" evidence="6">
    <location>
        <begin position="88"/>
        <end position="109"/>
    </location>
</feature>
<feature type="transmembrane region" description="Helical" evidence="6">
    <location>
        <begin position="50"/>
        <end position="67"/>
    </location>
</feature>
<name>A0ABV2FG49_9STRE</name>
<evidence type="ECO:0000313" key="8">
    <source>
        <dbReference type="Proteomes" id="UP001549122"/>
    </source>
</evidence>
<evidence type="ECO:0000313" key="7">
    <source>
        <dbReference type="EMBL" id="MET3557537.1"/>
    </source>
</evidence>
<evidence type="ECO:0000256" key="1">
    <source>
        <dbReference type="ARBA" id="ARBA00004651"/>
    </source>
</evidence>
<feature type="transmembrane region" description="Helical" evidence="6">
    <location>
        <begin position="455"/>
        <end position="482"/>
    </location>
</feature>
<feature type="transmembrane region" description="Helical" evidence="6">
    <location>
        <begin position="339"/>
        <end position="358"/>
    </location>
</feature>
<dbReference type="InterPro" id="IPR050833">
    <property type="entry name" value="Poly_Biosynth_Transport"/>
</dbReference>
<feature type="transmembrane region" description="Helical" evidence="6">
    <location>
        <begin position="378"/>
        <end position="407"/>
    </location>
</feature>
<feature type="transmembrane region" description="Helical" evidence="6">
    <location>
        <begin position="428"/>
        <end position="449"/>
    </location>
</feature>
<comment type="caution">
    <text evidence="7">The sequence shown here is derived from an EMBL/GenBank/DDBJ whole genome shotgun (WGS) entry which is preliminary data.</text>
</comment>
<accession>A0ABV2FG49</accession>
<proteinExistence type="predicted"/>
<dbReference type="Proteomes" id="UP001549122">
    <property type="component" value="Unassembled WGS sequence"/>
</dbReference>
<evidence type="ECO:0000256" key="5">
    <source>
        <dbReference type="ARBA" id="ARBA00023136"/>
    </source>
</evidence>
<gene>
    <name evidence="7" type="ORF">ABID29_000647</name>
</gene>
<dbReference type="PANTHER" id="PTHR30250">
    <property type="entry name" value="PST FAMILY PREDICTED COLANIC ACID TRANSPORTER"/>
    <property type="match status" value="1"/>
</dbReference>
<keyword evidence="5 6" id="KW-0472">Membrane</keyword>
<dbReference type="EMBL" id="JBEPLO010000005">
    <property type="protein sequence ID" value="MET3557537.1"/>
    <property type="molecule type" value="Genomic_DNA"/>
</dbReference>
<feature type="transmembrane region" description="Helical" evidence="6">
    <location>
        <begin position="151"/>
        <end position="173"/>
    </location>
</feature>